<name>A0A2S9QN77_9MICO</name>
<feature type="transmembrane region" description="Helical" evidence="7">
    <location>
        <begin position="353"/>
        <end position="372"/>
    </location>
</feature>
<dbReference type="RefSeq" id="WP_105805503.1">
    <property type="nucleotide sequence ID" value="NZ_MWZD01000017.1"/>
</dbReference>
<organism evidence="9 10">
    <name type="scientific">Leucobacter massiliensis</name>
    <dbReference type="NCBI Taxonomy" id="1686285"/>
    <lineage>
        <taxon>Bacteria</taxon>
        <taxon>Bacillati</taxon>
        <taxon>Actinomycetota</taxon>
        <taxon>Actinomycetes</taxon>
        <taxon>Micrococcales</taxon>
        <taxon>Microbacteriaceae</taxon>
        <taxon>Leucobacter</taxon>
    </lineage>
</organism>
<dbReference type="InterPro" id="IPR005829">
    <property type="entry name" value="Sugar_transporter_CS"/>
</dbReference>
<reference evidence="9 10" key="1">
    <citation type="journal article" date="2017" name="New Microbes New Infect">
        <title>Genome sequence of 'Leucobacter massiliensis' sp. nov. isolated from human pharynx after travel to the 2014 Hajj.</title>
        <authorList>
            <person name="Leangapichart T."/>
            <person name="Gautret P."/>
            <person name="Nguyen T.T."/>
            <person name="Armstrong N."/>
            <person name="Rolain J.M."/>
        </authorList>
    </citation>
    <scope>NUCLEOTIDE SEQUENCE [LARGE SCALE GENOMIC DNA]</scope>
    <source>
        <strain evidence="9 10">122RC15</strain>
    </source>
</reference>
<dbReference type="InterPro" id="IPR020846">
    <property type="entry name" value="MFS_dom"/>
</dbReference>
<evidence type="ECO:0000256" key="1">
    <source>
        <dbReference type="ARBA" id="ARBA00004651"/>
    </source>
</evidence>
<dbReference type="InterPro" id="IPR036259">
    <property type="entry name" value="MFS_trans_sf"/>
</dbReference>
<feature type="transmembrane region" description="Helical" evidence="7">
    <location>
        <begin position="98"/>
        <end position="119"/>
    </location>
</feature>
<dbReference type="PANTHER" id="PTHR42718:SF46">
    <property type="entry name" value="BLR6921 PROTEIN"/>
    <property type="match status" value="1"/>
</dbReference>
<dbReference type="GO" id="GO:0005886">
    <property type="term" value="C:plasma membrane"/>
    <property type="evidence" value="ECO:0007669"/>
    <property type="project" value="UniProtKB-SubCell"/>
</dbReference>
<evidence type="ECO:0000313" key="10">
    <source>
        <dbReference type="Proteomes" id="UP000238650"/>
    </source>
</evidence>
<dbReference type="SUPFAM" id="SSF103473">
    <property type="entry name" value="MFS general substrate transporter"/>
    <property type="match status" value="1"/>
</dbReference>
<dbReference type="Pfam" id="PF07690">
    <property type="entry name" value="MFS_1"/>
    <property type="match status" value="1"/>
</dbReference>
<comment type="subcellular location">
    <subcellularLocation>
        <location evidence="1">Cell membrane</location>
        <topology evidence="1">Multi-pass membrane protein</topology>
    </subcellularLocation>
</comment>
<gene>
    <name evidence="9" type="ORF">B4915_09265</name>
</gene>
<evidence type="ECO:0000256" key="6">
    <source>
        <dbReference type="ARBA" id="ARBA00023136"/>
    </source>
</evidence>
<keyword evidence="3" id="KW-1003">Cell membrane</keyword>
<dbReference type="CDD" id="cd17321">
    <property type="entry name" value="MFS_MMR_MDR_like"/>
    <property type="match status" value="1"/>
</dbReference>
<comment type="caution">
    <text evidence="9">The sequence shown here is derived from an EMBL/GenBank/DDBJ whole genome shotgun (WGS) entry which is preliminary data.</text>
</comment>
<dbReference type="AlphaFoldDB" id="A0A2S9QN77"/>
<evidence type="ECO:0000256" key="2">
    <source>
        <dbReference type="ARBA" id="ARBA00022448"/>
    </source>
</evidence>
<evidence type="ECO:0000256" key="5">
    <source>
        <dbReference type="ARBA" id="ARBA00022989"/>
    </source>
</evidence>
<keyword evidence="5 7" id="KW-1133">Transmembrane helix</keyword>
<dbReference type="GO" id="GO:0022857">
    <property type="term" value="F:transmembrane transporter activity"/>
    <property type="evidence" value="ECO:0007669"/>
    <property type="project" value="InterPro"/>
</dbReference>
<proteinExistence type="predicted"/>
<feature type="transmembrane region" description="Helical" evidence="7">
    <location>
        <begin position="40"/>
        <end position="57"/>
    </location>
</feature>
<feature type="transmembrane region" description="Helical" evidence="7">
    <location>
        <begin position="257"/>
        <end position="278"/>
    </location>
</feature>
<dbReference type="PRINTS" id="PR01036">
    <property type="entry name" value="TCRTETB"/>
</dbReference>
<dbReference type="OrthoDB" id="4080117at2"/>
<dbReference type="PANTHER" id="PTHR42718">
    <property type="entry name" value="MAJOR FACILITATOR SUPERFAMILY MULTIDRUG TRANSPORTER MFSC"/>
    <property type="match status" value="1"/>
</dbReference>
<feature type="transmembrane region" description="Helical" evidence="7">
    <location>
        <begin position="214"/>
        <end position="236"/>
    </location>
</feature>
<evidence type="ECO:0000256" key="7">
    <source>
        <dbReference type="SAM" id="Phobius"/>
    </source>
</evidence>
<feature type="transmembrane region" description="Helical" evidence="7">
    <location>
        <begin position="284"/>
        <end position="309"/>
    </location>
</feature>
<feature type="transmembrane region" description="Helical" evidence="7">
    <location>
        <begin position="188"/>
        <end position="208"/>
    </location>
</feature>
<dbReference type="Gene3D" id="1.20.1720.10">
    <property type="entry name" value="Multidrug resistance protein D"/>
    <property type="match status" value="1"/>
</dbReference>
<dbReference type="PROSITE" id="PS00216">
    <property type="entry name" value="SUGAR_TRANSPORT_1"/>
    <property type="match status" value="1"/>
</dbReference>
<evidence type="ECO:0000256" key="3">
    <source>
        <dbReference type="ARBA" id="ARBA00022475"/>
    </source>
</evidence>
<evidence type="ECO:0000256" key="4">
    <source>
        <dbReference type="ARBA" id="ARBA00022692"/>
    </source>
</evidence>
<accession>A0A2S9QN77</accession>
<evidence type="ECO:0000313" key="9">
    <source>
        <dbReference type="EMBL" id="PRI11045.1"/>
    </source>
</evidence>
<dbReference type="EMBL" id="MWZD01000017">
    <property type="protein sequence ID" value="PRI11045.1"/>
    <property type="molecule type" value="Genomic_DNA"/>
</dbReference>
<feature type="transmembrane region" description="Helical" evidence="7">
    <location>
        <begin position="69"/>
        <end position="92"/>
    </location>
</feature>
<protein>
    <recommendedName>
        <fullName evidence="8">Major facilitator superfamily (MFS) profile domain-containing protein</fullName>
    </recommendedName>
</protein>
<dbReference type="InterPro" id="IPR011701">
    <property type="entry name" value="MFS"/>
</dbReference>
<feature type="transmembrane region" description="Helical" evidence="7">
    <location>
        <begin position="321"/>
        <end position="341"/>
    </location>
</feature>
<feature type="transmembrane region" description="Helical" evidence="7">
    <location>
        <begin position="126"/>
        <end position="149"/>
    </location>
</feature>
<keyword evidence="10" id="KW-1185">Reference proteome</keyword>
<dbReference type="Gene3D" id="1.20.1250.20">
    <property type="entry name" value="MFS general substrate transporter like domains"/>
    <property type="match status" value="1"/>
</dbReference>
<dbReference type="Proteomes" id="UP000238650">
    <property type="component" value="Unassembled WGS sequence"/>
</dbReference>
<feature type="transmembrane region" description="Helical" evidence="7">
    <location>
        <begin position="423"/>
        <end position="445"/>
    </location>
</feature>
<keyword evidence="6 7" id="KW-0472">Membrane</keyword>
<keyword evidence="2" id="KW-0813">Transport</keyword>
<feature type="transmembrane region" description="Helical" evidence="7">
    <location>
        <begin position="155"/>
        <end position="176"/>
    </location>
</feature>
<sequence>MVLITLAAAQLLVILDTTIVNIAIPQAAEALQLSADGRQWIITAYALTFGALLLIGGRIADYWGRKRTFILGLIIFAAASLLAGVATGPGMLIGGRVLQGAGAALMAPAALSLVTVTFPSGKARNIAFGVLGGITSSGAAVGILLGGALTEFTDWRWCLLINVPVAAAAVTAASLALRESRADARGPIDCGGAITIALGLSALVYGFTLAESGWIEGGALLFVAISLAFLTAFVIIELKVAAPLLPLRVVLDRNRGGALIVQSCAGATMATVSLYLTFHLQQVLGMAPLIAGVATLPLALTIGLSIPLLLRLVNRIGPKPLLVAGPIVAAIGGVVLARISVAGSYWGEVLPGLIVLGVGMAAIFIPAQNLALSQVRPEDAGAAAAAANATNQIGGAIGLAILTNLYVAASAGGQTPEALVSGYSAVFMGTSVVMAVAAVAALLLIHKPQLGDPGENVVAMH</sequence>
<keyword evidence="4 7" id="KW-0812">Transmembrane</keyword>
<feature type="domain" description="Major facilitator superfamily (MFS) profile" evidence="8">
    <location>
        <begin position="2"/>
        <end position="449"/>
    </location>
</feature>
<evidence type="ECO:0000259" key="8">
    <source>
        <dbReference type="PROSITE" id="PS50850"/>
    </source>
</evidence>
<feature type="transmembrane region" description="Helical" evidence="7">
    <location>
        <begin position="393"/>
        <end position="411"/>
    </location>
</feature>
<dbReference type="PROSITE" id="PS50850">
    <property type="entry name" value="MFS"/>
    <property type="match status" value="1"/>
</dbReference>